<dbReference type="Pfam" id="PF01529">
    <property type="entry name" value="DHHC"/>
    <property type="match status" value="1"/>
</dbReference>
<name>A0A9E7HKZ0_9LILI</name>
<feature type="transmembrane region" description="Helical" evidence="11">
    <location>
        <begin position="50"/>
        <end position="68"/>
    </location>
</feature>
<feature type="domain" description="Palmitoyltransferase DHHC" evidence="12">
    <location>
        <begin position="153"/>
        <end position="278"/>
    </location>
</feature>
<dbReference type="EC" id="2.3.1.225" evidence="11"/>
<evidence type="ECO:0000313" key="13">
    <source>
        <dbReference type="EMBL" id="URE35236.1"/>
    </source>
</evidence>
<evidence type="ECO:0000256" key="5">
    <source>
        <dbReference type="ARBA" id="ARBA00022989"/>
    </source>
</evidence>
<comment type="similarity">
    <text evidence="2 11">Belongs to the DHHC palmitoyltransferase family.</text>
</comment>
<evidence type="ECO:0000256" key="10">
    <source>
        <dbReference type="ARBA" id="ARBA00048048"/>
    </source>
</evidence>
<proteinExistence type="inferred from homology"/>
<evidence type="ECO:0000256" key="1">
    <source>
        <dbReference type="ARBA" id="ARBA00004127"/>
    </source>
</evidence>
<dbReference type="GO" id="GO:0005794">
    <property type="term" value="C:Golgi apparatus"/>
    <property type="evidence" value="ECO:0007669"/>
    <property type="project" value="TreeGrafter"/>
</dbReference>
<keyword evidence="3 11" id="KW-0808">Transferase</keyword>
<keyword evidence="14" id="KW-1185">Reference proteome</keyword>
<reference evidence="13" key="1">
    <citation type="submission" date="2022-05" db="EMBL/GenBank/DDBJ databases">
        <title>The Musa troglodytarum L. genome provides insights into the mechanism of non-climacteric behaviour and enrichment of carotenoids.</title>
        <authorList>
            <person name="Wang J."/>
        </authorList>
    </citation>
    <scope>NUCLEOTIDE SEQUENCE</scope>
    <source>
        <tissue evidence="13">Leaf</tissue>
    </source>
</reference>
<protein>
    <recommendedName>
        <fullName evidence="11">S-acyltransferase</fullName>
        <ecNumber evidence="11">2.3.1.225</ecNumber>
    </recommendedName>
    <alternativeName>
        <fullName evidence="11">Palmitoyltransferase</fullName>
    </alternativeName>
</protein>
<organism evidence="13 14">
    <name type="scientific">Musa troglodytarum</name>
    <name type="common">fe'i banana</name>
    <dbReference type="NCBI Taxonomy" id="320322"/>
    <lineage>
        <taxon>Eukaryota</taxon>
        <taxon>Viridiplantae</taxon>
        <taxon>Streptophyta</taxon>
        <taxon>Embryophyta</taxon>
        <taxon>Tracheophyta</taxon>
        <taxon>Spermatophyta</taxon>
        <taxon>Magnoliopsida</taxon>
        <taxon>Liliopsida</taxon>
        <taxon>Zingiberales</taxon>
        <taxon>Musaceae</taxon>
        <taxon>Musa</taxon>
    </lineage>
</organism>
<keyword evidence="8" id="KW-0449">Lipoprotein</keyword>
<dbReference type="GO" id="GO:0019706">
    <property type="term" value="F:protein-cysteine S-palmitoyltransferase activity"/>
    <property type="evidence" value="ECO:0007669"/>
    <property type="project" value="UniProtKB-EC"/>
</dbReference>
<dbReference type="GO" id="GO:0005783">
    <property type="term" value="C:endoplasmic reticulum"/>
    <property type="evidence" value="ECO:0007669"/>
    <property type="project" value="TreeGrafter"/>
</dbReference>
<feature type="transmembrane region" description="Helical" evidence="11">
    <location>
        <begin position="80"/>
        <end position="102"/>
    </location>
</feature>
<keyword evidence="7" id="KW-0564">Palmitate</keyword>
<feature type="transmembrane region" description="Helical" evidence="11">
    <location>
        <begin position="198"/>
        <end position="222"/>
    </location>
</feature>
<dbReference type="GO" id="GO:0006612">
    <property type="term" value="P:protein targeting to membrane"/>
    <property type="evidence" value="ECO:0007669"/>
    <property type="project" value="TreeGrafter"/>
</dbReference>
<evidence type="ECO:0000259" key="12">
    <source>
        <dbReference type="Pfam" id="PF01529"/>
    </source>
</evidence>
<comment type="subcellular location">
    <subcellularLocation>
        <location evidence="1">Endomembrane system</location>
        <topology evidence="1">Multi-pass membrane protein</topology>
    </subcellularLocation>
</comment>
<evidence type="ECO:0000313" key="14">
    <source>
        <dbReference type="Proteomes" id="UP001055439"/>
    </source>
</evidence>
<dbReference type="EMBL" id="CP097510">
    <property type="protein sequence ID" value="URE35236.1"/>
    <property type="molecule type" value="Genomic_DNA"/>
</dbReference>
<dbReference type="PANTHER" id="PTHR22883:SF43">
    <property type="entry name" value="PALMITOYLTRANSFERASE APP"/>
    <property type="match status" value="1"/>
</dbReference>
<dbReference type="AlphaFoldDB" id="A0A9E7HKZ0"/>
<dbReference type="OrthoDB" id="4096362at2759"/>
<dbReference type="PANTHER" id="PTHR22883">
    <property type="entry name" value="ZINC FINGER DHHC DOMAIN CONTAINING PROTEIN"/>
    <property type="match status" value="1"/>
</dbReference>
<accession>A0A9E7HKZ0</accession>
<evidence type="ECO:0000256" key="9">
    <source>
        <dbReference type="ARBA" id="ARBA00023315"/>
    </source>
</evidence>
<keyword evidence="9 11" id="KW-0012">Acyltransferase</keyword>
<dbReference type="Proteomes" id="UP001055439">
    <property type="component" value="Chromosome 8"/>
</dbReference>
<evidence type="ECO:0000256" key="11">
    <source>
        <dbReference type="RuleBase" id="RU079119"/>
    </source>
</evidence>
<evidence type="ECO:0000256" key="6">
    <source>
        <dbReference type="ARBA" id="ARBA00023136"/>
    </source>
</evidence>
<keyword evidence="5 11" id="KW-1133">Transmembrane helix</keyword>
<evidence type="ECO:0000256" key="8">
    <source>
        <dbReference type="ARBA" id="ARBA00023288"/>
    </source>
</evidence>
<comment type="catalytic activity">
    <reaction evidence="10 11">
        <text>L-cysteinyl-[protein] + hexadecanoyl-CoA = S-hexadecanoyl-L-cysteinyl-[protein] + CoA</text>
        <dbReference type="Rhea" id="RHEA:36683"/>
        <dbReference type="Rhea" id="RHEA-COMP:10131"/>
        <dbReference type="Rhea" id="RHEA-COMP:11032"/>
        <dbReference type="ChEBI" id="CHEBI:29950"/>
        <dbReference type="ChEBI" id="CHEBI:57287"/>
        <dbReference type="ChEBI" id="CHEBI:57379"/>
        <dbReference type="ChEBI" id="CHEBI:74151"/>
        <dbReference type="EC" id="2.3.1.225"/>
    </reaction>
</comment>
<keyword evidence="6 11" id="KW-0472">Membrane</keyword>
<sequence length="457" mass="51314">MYVVPPPRGPDLATAGAAGAEAPRVYEVWKGSNIFFLQGRFIFGPDGRSLFLTIFMIVAPVSIFCALVAKKLMDDFSTTLGLPVMVAAIVFTLYDLTLLLLASGRDPGIVPRNAHPPEPEIFEGNTEIGGVRTPQLRLPRTKDVNVNGITVKVKYCDTCMLYRPPRCSHCSICNNCVERFDHHCPWVGQCIGLRNYRFFYMFVFSTTLLCLYVFGFCWVYIVKIRNAEQISIWRAMTKTSASIVLIVYTFLSVWFVGGLSVFHLYLMSTNQTTYENFRYRYDRRANPYNRGAVKNFIEIFFTSIPPSKNKFRARVPQEQRFQPRSAGGGFMSPNMGKAVGDIEMGRKPVTWDELRAITQIGDLEEGLSNANIEDDKVGELGETSTDLSREAVSTRSMEVQAALHDRHSSWGRGGSWERTYELQPVEAATGETNRMASGNVNSNIATGSYKLMWSSST</sequence>
<evidence type="ECO:0000256" key="4">
    <source>
        <dbReference type="ARBA" id="ARBA00022692"/>
    </source>
</evidence>
<comment type="domain">
    <text evidence="11">The DHHC domain is required for palmitoyltransferase activity.</text>
</comment>
<dbReference type="InterPro" id="IPR001594">
    <property type="entry name" value="Palmitoyltrfase_DHHC"/>
</dbReference>
<evidence type="ECO:0000256" key="3">
    <source>
        <dbReference type="ARBA" id="ARBA00022679"/>
    </source>
</evidence>
<gene>
    <name evidence="13" type="ORF">MUK42_17751</name>
</gene>
<dbReference type="InterPro" id="IPR039859">
    <property type="entry name" value="PFA4/ZDH16/20/ERF2-like"/>
</dbReference>
<keyword evidence="4 11" id="KW-0812">Transmembrane</keyword>
<feature type="transmembrane region" description="Helical" evidence="11">
    <location>
        <begin position="243"/>
        <end position="266"/>
    </location>
</feature>
<evidence type="ECO:0000256" key="2">
    <source>
        <dbReference type="ARBA" id="ARBA00008574"/>
    </source>
</evidence>
<dbReference type="PROSITE" id="PS50216">
    <property type="entry name" value="DHHC"/>
    <property type="match status" value="1"/>
</dbReference>
<evidence type="ECO:0000256" key="7">
    <source>
        <dbReference type="ARBA" id="ARBA00023139"/>
    </source>
</evidence>